<dbReference type="SUPFAM" id="SSF69572">
    <property type="entry name" value="Activating enzymes of the ubiquitin-like proteins"/>
    <property type="match status" value="1"/>
</dbReference>
<feature type="domain" description="YcaO" evidence="1">
    <location>
        <begin position="430"/>
        <end position="737"/>
    </location>
</feature>
<proteinExistence type="predicted"/>
<organism evidence="2 3">
    <name type="scientific">Dictyobacter alpinus</name>
    <dbReference type="NCBI Taxonomy" id="2014873"/>
    <lineage>
        <taxon>Bacteria</taxon>
        <taxon>Bacillati</taxon>
        <taxon>Chloroflexota</taxon>
        <taxon>Ktedonobacteria</taxon>
        <taxon>Ktedonobacterales</taxon>
        <taxon>Dictyobacteraceae</taxon>
        <taxon>Dictyobacter</taxon>
    </lineage>
</organism>
<evidence type="ECO:0000313" key="2">
    <source>
        <dbReference type="EMBL" id="GCE29371.1"/>
    </source>
</evidence>
<evidence type="ECO:0000313" key="3">
    <source>
        <dbReference type="Proteomes" id="UP000287171"/>
    </source>
</evidence>
<dbReference type="InterPro" id="IPR003776">
    <property type="entry name" value="YcaO-like_dom"/>
</dbReference>
<dbReference type="Proteomes" id="UP000287171">
    <property type="component" value="Unassembled WGS sequence"/>
</dbReference>
<dbReference type="AlphaFoldDB" id="A0A402BD92"/>
<dbReference type="GO" id="GO:0008641">
    <property type="term" value="F:ubiquitin-like modifier activating enzyme activity"/>
    <property type="evidence" value="ECO:0007669"/>
    <property type="project" value="InterPro"/>
</dbReference>
<dbReference type="Gene3D" id="3.40.50.720">
    <property type="entry name" value="NAD(P)-binding Rossmann-like Domain"/>
    <property type="match status" value="1"/>
</dbReference>
<dbReference type="Pfam" id="PF02624">
    <property type="entry name" value="YcaO"/>
    <property type="match status" value="1"/>
</dbReference>
<dbReference type="InterPro" id="IPR022291">
    <property type="entry name" value="Bacteriocin_synth_cyclodeHase"/>
</dbReference>
<protein>
    <recommendedName>
        <fullName evidence="1">YcaO domain-containing protein</fullName>
    </recommendedName>
</protein>
<dbReference type="OrthoDB" id="138132at2"/>
<comment type="caution">
    <text evidence="2">The sequence shown here is derived from an EMBL/GenBank/DDBJ whole genome shotgun (WGS) entry which is preliminary data.</text>
</comment>
<dbReference type="InterPro" id="IPR035985">
    <property type="entry name" value="Ubiquitin-activating_enz"/>
</dbReference>
<accession>A0A402BD92</accession>
<dbReference type="PROSITE" id="PS51664">
    <property type="entry name" value="YCAO"/>
    <property type="match status" value="1"/>
</dbReference>
<keyword evidence="3" id="KW-1185">Reference proteome</keyword>
<dbReference type="EMBL" id="BIFT01000002">
    <property type="protein sequence ID" value="GCE29371.1"/>
    <property type="molecule type" value="Genomic_DNA"/>
</dbReference>
<dbReference type="RefSeq" id="WP_126629646.1">
    <property type="nucleotide sequence ID" value="NZ_BIFT01000002.1"/>
</dbReference>
<name>A0A402BD92_9CHLR</name>
<sequence length="737" mass="82930">MQTLMDIRPKIHQHVAYLLDNEELLFVSDKISLRFKGKAIIRWFERFGPYLNGEYTLEEICQGFNPSACEKIAQFVHMLREKGVLHDAFPEDASLLSQAVSRHFRSQIELLDHLTPTPLQSFKAFRESRVLLLGSGDALIALGLSLLRNGLKALSILPIDKMNGRQSYLSALTSQVEGLSQNGIETNISLIEETFLTSFEGLRDYDLVVYCSERSSLKLLFELNQRCVDEHVAFFPSFLYAGTSFIGPFVAPDKQTPCWLCAQMRLTANETEEYEATFWQALALGDGPWLKEVSISFPVTRILGNTLAFEIFLSLSGAHSAYPVGKMILQDSETLEVSNEQLVPYPLCPVCSRPGSFTHPQQLLDVVGGNYDRQTTSQELLEKMNQLIVPHFGIFQAWQDEQVEQLPLRCATLVMGVPFSSPRRRQEITSYSIEDLREARCSAFLEATLRYSMALVDTRRMLCMNMHELIDAQERAIAEQFLVTWSGTCLPEADGRRQWMPAYSLSTESLCCVPAAAVYLSLDLNGMFEKTSAGFAIGKTFQEVLTKGTLSALAYVHITDIFGGQQQLIELTDDDQPFLDPDTLFLLRSAQRFERSFRIGEVVHTSPIHVVVIRLDDATAEECGLSWGYGLSGNDAVKMALSNLVARLQSHTMGQDYDGNYTELLLDPKNIASTDCLWQKRAGRIGQPPIPFEVLKSYLQEQQYELLFVDMTPSDIRAQDVLISGKVLLARQETPHL</sequence>
<dbReference type="NCBIfam" id="TIGR03882">
    <property type="entry name" value="cyclo_dehyd_2"/>
    <property type="match status" value="1"/>
</dbReference>
<reference evidence="3" key="1">
    <citation type="submission" date="2018-12" db="EMBL/GenBank/DDBJ databases">
        <title>Tengunoibacter tsumagoiensis gen. nov., sp. nov., Dictyobacter kobayashii sp. nov., D. alpinus sp. nov., and D. joshuensis sp. nov. and description of Dictyobacteraceae fam. nov. within the order Ktedonobacterales isolated from Tengu-no-mugimeshi.</title>
        <authorList>
            <person name="Wang C.M."/>
            <person name="Zheng Y."/>
            <person name="Sakai Y."/>
            <person name="Toyoda A."/>
            <person name="Minakuchi Y."/>
            <person name="Abe K."/>
            <person name="Yokota A."/>
            <person name="Yabe S."/>
        </authorList>
    </citation>
    <scope>NUCLEOTIDE SEQUENCE [LARGE SCALE GENOMIC DNA]</scope>
    <source>
        <strain evidence="3">Uno16</strain>
    </source>
</reference>
<gene>
    <name evidence="2" type="ORF">KDA_48550</name>
</gene>
<evidence type="ECO:0000259" key="1">
    <source>
        <dbReference type="PROSITE" id="PS51664"/>
    </source>
</evidence>